<evidence type="ECO:0000256" key="9">
    <source>
        <dbReference type="ARBA" id="ARBA00023315"/>
    </source>
</evidence>
<sequence>MAGLLAVPGIQRLIVPFVCLLILFLTFVPQFLFAWSSDPDSSDYLAPGPLSRFQTQYINGLAALIFYTYYRTCFTDPGHLDYGLSPSELSGESDPDWSSFPRPPGTRWCHKCDRPKPPRAHHCKLCGRCIPRMDHHCPWTSNCVSLRTFPHFVRFLISANLGLAALMRLVYQRAAGVWAMRHEPAYLGPSVPILVGLAVVSIITAFTLLALAIILFTTLRAWLLNETTIEGWQRDRHTAVLSKGPGWWPTDDGDKVRVQHVEFPYDIDFFTNLAEGMSTYNPLLWLFPFTPTPKLGYRGCGLGWEYPENGFNQRFGMWPPPDPSRNTHNGTWPASKLPLSSNGADDDVAILRWSSVEEQKAAFQKRQLADRRRWAMPAGPESGHVLGEVDSDTDLLAQYDSPDERETAVRPALGSDEDSDYELFDGPPPSWRNNDGETLDDFGVEENSDDDVPLGELIRRRKARANNIESE</sequence>
<comment type="catalytic activity">
    <reaction evidence="10 11 12">
        <text>L-cysteinyl-[protein] + hexadecanoyl-CoA = S-hexadecanoyl-L-cysteinyl-[protein] + CoA</text>
        <dbReference type="Rhea" id="RHEA:36683"/>
        <dbReference type="Rhea" id="RHEA-COMP:10131"/>
        <dbReference type="Rhea" id="RHEA-COMP:11032"/>
        <dbReference type="ChEBI" id="CHEBI:29950"/>
        <dbReference type="ChEBI" id="CHEBI:57287"/>
        <dbReference type="ChEBI" id="CHEBI:57379"/>
        <dbReference type="ChEBI" id="CHEBI:74151"/>
        <dbReference type="EC" id="2.3.1.225"/>
    </reaction>
</comment>
<evidence type="ECO:0000256" key="13">
    <source>
        <dbReference type="SAM" id="MobiDB-lite"/>
    </source>
</evidence>
<dbReference type="GO" id="GO:0005789">
    <property type="term" value="C:endoplasmic reticulum membrane"/>
    <property type="evidence" value="ECO:0007669"/>
    <property type="project" value="UniProtKB-SubCell"/>
</dbReference>
<keyword evidence="2 11" id="KW-0808">Transferase</keyword>
<gene>
    <name evidence="15" type="primary">ptr-4</name>
    <name evidence="11" type="synonym">PFA4</name>
    <name evidence="15" type="ORF">CFIMG_003983RA</name>
</gene>
<name>A0A2C5WZH2_9PEZI</name>
<evidence type="ECO:0000313" key="15">
    <source>
        <dbReference type="EMBL" id="PHH51193.1"/>
    </source>
</evidence>
<protein>
    <recommendedName>
        <fullName evidence="11">Palmitoyltransferase PFA4</fullName>
        <ecNumber evidence="11">2.3.1.225</ecNumber>
    </recommendedName>
    <alternativeName>
        <fullName evidence="11">Protein S-acyltransferase</fullName>
        <shortName evidence="11">PAT</shortName>
    </alternativeName>
    <alternativeName>
        <fullName evidence="11">Protein fatty acyltransferase 4</fullName>
    </alternativeName>
</protein>
<reference evidence="15 16" key="1">
    <citation type="journal article" date="2013" name="Fungal Biol.">
        <title>Analysis of microsatellite markers in the genome of the plant pathogen Ceratocystis fimbriata.</title>
        <authorList>
            <person name="Simpson M.C."/>
            <person name="Wilken P.M."/>
            <person name="Coetzee M.P."/>
            <person name="Wingfield M.J."/>
            <person name="Wingfield B.D."/>
        </authorList>
    </citation>
    <scope>NUCLEOTIDE SEQUENCE [LARGE SCALE GENOMIC DNA]</scope>
    <source>
        <strain evidence="15 16">CBS 114723</strain>
    </source>
</reference>
<comment type="similarity">
    <text evidence="11">Belongs to the DHHC palmitoyltransferase family. PFA4 subfamily.</text>
</comment>
<comment type="subcellular location">
    <subcellularLocation>
        <location evidence="11">Endoplasmic reticulum membrane</location>
        <topology evidence="11">Multi-pass membrane protein</topology>
    </subcellularLocation>
    <subcellularLocation>
        <location evidence="1">Membrane</location>
        <topology evidence="1">Multi-pass membrane protein</topology>
    </subcellularLocation>
</comment>
<reference evidence="15 16" key="2">
    <citation type="journal article" date="2013" name="IMA Fungus">
        <title>IMA Genome-F 1: Ceratocystis fimbriata: Draft nuclear genome sequence for the plant pathogen, Ceratocystis fimbriata.</title>
        <authorList>
            <person name="Wilken P.M."/>
            <person name="Steenkamp E.T."/>
            <person name="Wingfield M.J."/>
            <person name="de Beer Z.W."/>
            <person name="Wingfield B.D."/>
        </authorList>
    </citation>
    <scope>NUCLEOTIDE SEQUENCE [LARGE SCALE GENOMIC DNA]</scope>
    <source>
        <strain evidence="15 16">CBS 114723</strain>
    </source>
</reference>
<evidence type="ECO:0000256" key="11">
    <source>
        <dbReference type="HAMAP-Rule" id="MF_03199"/>
    </source>
</evidence>
<evidence type="ECO:0000256" key="3">
    <source>
        <dbReference type="ARBA" id="ARBA00022692"/>
    </source>
</evidence>
<dbReference type="InterPro" id="IPR033682">
    <property type="entry name" value="PFA4"/>
</dbReference>
<evidence type="ECO:0000256" key="5">
    <source>
        <dbReference type="ARBA" id="ARBA00022989"/>
    </source>
</evidence>
<dbReference type="EC" id="2.3.1.225" evidence="11"/>
<dbReference type="PANTHER" id="PTHR12246">
    <property type="entry name" value="PALMITOYLTRANSFERASE ZDHHC16"/>
    <property type="match status" value="1"/>
</dbReference>
<evidence type="ECO:0000256" key="1">
    <source>
        <dbReference type="ARBA" id="ARBA00004141"/>
    </source>
</evidence>
<keyword evidence="6 11" id="KW-0472">Membrane</keyword>
<evidence type="ECO:0000256" key="12">
    <source>
        <dbReference type="RuleBase" id="RU079119"/>
    </source>
</evidence>
<comment type="caution">
    <text evidence="11">Lacks conserved residue(s) required for the propagation of feature annotation.</text>
</comment>
<evidence type="ECO:0000256" key="6">
    <source>
        <dbReference type="ARBA" id="ARBA00023136"/>
    </source>
</evidence>
<keyword evidence="3 11" id="KW-0812">Transmembrane</keyword>
<evidence type="ECO:0000256" key="8">
    <source>
        <dbReference type="ARBA" id="ARBA00023288"/>
    </source>
</evidence>
<dbReference type="PROSITE" id="PS50216">
    <property type="entry name" value="DHHC"/>
    <property type="match status" value="1"/>
</dbReference>
<feature type="transmembrane region" description="Helical" evidence="11 12">
    <location>
        <begin position="12"/>
        <end position="33"/>
    </location>
</feature>
<dbReference type="InterPro" id="IPR001594">
    <property type="entry name" value="Palmitoyltrfase_DHHC"/>
</dbReference>
<accession>A0A2C5WZH2</accession>
<feature type="active site" description="S-palmitoyl cysteine intermediate" evidence="11">
    <location>
        <position position="137"/>
    </location>
</feature>
<keyword evidence="9 11" id="KW-0012">Acyltransferase</keyword>
<evidence type="ECO:0000256" key="7">
    <source>
        <dbReference type="ARBA" id="ARBA00023139"/>
    </source>
</evidence>
<keyword evidence="8 11" id="KW-0449">Lipoprotein</keyword>
<dbReference type="GO" id="GO:0019706">
    <property type="term" value="F:protein-cysteine S-palmitoyltransferase activity"/>
    <property type="evidence" value="ECO:0007669"/>
    <property type="project" value="UniProtKB-UniRule"/>
</dbReference>
<keyword evidence="4 11" id="KW-0256">Endoplasmic reticulum</keyword>
<dbReference type="InterPro" id="IPR039859">
    <property type="entry name" value="PFA4/ZDH16/20/ERF2-like"/>
</dbReference>
<keyword evidence="16" id="KW-1185">Reference proteome</keyword>
<organism evidence="15 16">
    <name type="scientific">Ceratocystis fimbriata CBS 114723</name>
    <dbReference type="NCBI Taxonomy" id="1035309"/>
    <lineage>
        <taxon>Eukaryota</taxon>
        <taxon>Fungi</taxon>
        <taxon>Dikarya</taxon>
        <taxon>Ascomycota</taxon>
        <taxon>Pezizomycotina</taxon>
        <taxon>Sordariomycetes</taxon>
        <taxon>Hypocreomycetidae</taxon>
        <taxon>Microascales</taxon>
        <taxon>Ceratocystidaceae</taxon>
        <taxon>Ceratocystis</taxon>
    </lineage>
</organism>
<evidence type="ECO:0000259" key="14">
    <source>
        <dbReference type="Pfam" id="PF01529"/>
    </source>
</evidence>
<dbReference type="Proteomes" id="UP000222788">
    <property type="component" value="Unassembled WGS sequence"/>
</dbReference>
<proteinExistence type="inferred from homology"/>
<evidence type="ECO:0000256" key="10">
    <source>
        <dbReference type="ARBA" id="ARBA00048048"/>
    </source>
</evidence>
<keyword evidence="5 11" id="KW-1133">Transmembrane helix</keyword>
<evidence type="ECO:0000313" key="16">
    <source>
        <dbReference type="Proteomes" id="UP000222788"/>
    </source>
</evidence>
<evidence type="ECO:0000256" key="4">
    <source>
        <dbReference type="ARBA" id="ARBA00022824"/>
    </source>
</evidence>
<feature type="region of interest" description="Disordered" evidence="13">
    <location>
        <begin position="399"/>
        <end position="453"/>
    </location>
</feature>
<comment type="function">
    <text evidence="11">Mediates the reversible addition of palmitate to target proteins, thereby regulating their membrane association and biological function.</text>
</comment>
<dbReference type="AlphaFoldDB" id="A0A2C5WZH2"/>
<dbReference type="Pfam" id="PF01529">
    <property type="entry name" value="DHHC"/>
    <property type="match status" value="1"/>
</dbReference>
<feature type="transmembrane region" description="Helical" evidence="11 12">
    <location>
        <begin position="152"/>
        <end position="171"/>
    </location>
</feature>
<comment type="caution">
    <text evidence="15">The sequence shown here is derived from an EMBL/GenBank/DDBJ whole genome shotgun (WGS) entry which is preliminary data.</text>
</comment>
<feature type="compositionally biased region" description="Acidic residues" evidence="13">
    <location>
        <begin position="437"/>
        <end position="453"/>
    </location>
</feature>
<comment type="domain">
    <text evidence="11 12">The DHHC domain is required for palmitoyltransferase activity.</text>
</comment>
<keyword evidence="7 11" id="KW-0564">Palmitate</keyword>
<dbReference type="HAMAP" id="MF_03199">
    <property type="entry name" value="DHHC_PAT_PFA4"/>
    <property type="match status" value="1"/>
</dbReference>
<dbReference type="STRING" id="1035309.A0A2C5WZH2"/>
<evidence type="ECO:0000256" key="2">
    <source>
        <dbReference type="ARBA" id="ARBA00022679"/>
    </source>
</evidence>
<feature type="domain" description="Palmitoyltransferase DHHC" evidence="14">
    <location>
        <begin position="106"/>
        <end position="233"/>
    </location>
</feature>
<dbReference type="EMBL" id="APWK03000101">
    <property type="protein sequence ID" value="PHH51193.1"/>
    <property type="molecule type" value="Genomic_DNA"/>
</dbReference>
<dbReference type="OrthoDB" id="331948at2759"/>
<feature type="transmembrane region" description="Helical" evidence="11 12">
    <location>
        <begin position="191"/>
        <end position="216"/>
    </location>
</feature>